<dbReference type="EMBL" id="LNIX01000023">
    <property type="protein sequence ID" value="OXA43074.1"/>
    <property type="molecule type" value="Genomic_DNA"/>
</dbReference>
<accession>A0A226DDZ8</accession>
<dbReference type="AlphaFoldDB" id="A0A226DDZ8"/>
<keyword evidence="2" id="KW-1185">Reference proteome</keyword>
<name>A0A226DDZ8_FOLCA</name>
<comment type="caution">
    <text evidence="1">The sequence shown here is derived from an EMBL/GenBank/DDBJ whole genome shotgun (WGS) entry which is preliminary data.</text>
</comment>
<sequence length="390" mass="44526">MRSNEDGQGLVYFWSGKYFKISVLFIALENQLQVCAWFRTGLNGNILKSHLNQGLSCDGRTAENLSNRSVYDITQNFAILSPPWCYDRIDSADQMFLDFNIYGEKDKNPFNARIYNPQLQNILAIIFNAANETLVLKYNCRSAAAVLHDHNKEYSDDDTDDYRRIVHFDTITIIATQNIAYAYFSDNITTSLCVWLFVIATMFEETGHLTGKIEKNTFIRLILGSWCLMSVTLTNCYNGIMISDLNAPLDSSRPTLFDHLLCERTEKFDKSKILQRMMVYNNRFQNNETLLVPGEGFGKYGYDRIGWYLIVLALVQKDNDGDNFYNGREVKPILELENPFALDKFMMDPIVGKPRSIVLEDAGSSPSVLASIANLADNLLPIKVTIKFHH</sequence>
<organism evidence="1 2">
    <name type="scientific">Folsomia candida</name>
    <name type="common">Springtail</name>
    <dbReference type="NCBI Taxonomy" id="158441"/>
    <lineage>
        <taxon>Eukaryota</taxon>
        <taxon>Metazoa</taxon>
        <taxon>Ecdysozoa</taxon>
        <taxon>Arthropoda</taxon>
        <taxon>Hexapoda</taxon>
        <taxon>Collembola</taxon>
        <taxon>Entomobryomorpha</taxon>
        <taxon>Isotomoidea</taxon>
        <taxon>Isotomidae</taxon>
        <taxon>Proisotominae</taxon>
        <taxon>Folsomia</taxon>
    </lineage>
</organism>
<proteinExistence type="predicted"/>
<dbReference type="Proteomes" id="UP000198287">
    <property type="component" value="Unassembled WGS sequence"/>
</dbReference>
<evidence type="ECO:0000313" key="2">
    <source>
        <dbReference type="Proteomes" id="UP000198287"/>
    </source>
</evidence>
<reference evidence="1 2" key="1">
    <citation type="submission" date="2015-12" db="EMBL/GenBank/DDBJ databases">
        <title>The genome of Folsomia candida.</title>
        <authorList>
            <person name="Faddeeva A."/>
            <person name="Derks M.F."/>
            <person name="Anvar Y."/>
            <person name="Smit S."/>
            <person name="Van Straalen N."/>
            <person name="Roelofs D."/>
        </authorList>
    </citation>
    <scope>NUCLEOTIDE SEQUENCE [LARGE SCALE GENOMIC DNA]</scope>
    <source>
        <strain evidence="1 2">VU population</strain>
        <tissue evidence="1">Whole body</tissue>
    </source>
</reference>
<evidence type="ECO:0008006" key="3">
    <source>
        <dbReference type="Google" id="ProtNLM"/>
    </source>
</evidence>
<evidence type="ECO:0000313" key="1">
    <source>
        <dbReference type="EMBL" id="OXA43074.1"/>
    </source>
</evidence>
<dbReference type="OrthoDB" id="8299140at2759"/>
<gene>
    <name evidence="1" type="ORF">Fcan01_21915</name>
</gene>
<protein>
    <recommendedName>
        <fullName evidence="3">Ionotropic glutamate receptor C-terminal domain-containing protein</fullName>
    </recommendedName>
</protein>